<protein>
    <submittedName>
        <fullName evidence="1">Uncharacterized protein</fullName>
    </submittedName>
</protein>
<dbReference type="RefSeq" id="WP_071068629.1">
    <property type="nucleotide sequence ID" value="NZ_CP017754.1"/>
</dbReference>
<name>A0ABM6F1H0_9BURK</name>
<sequence length="137" mass="14251">MPAGRAAHCPVRRHVGLLPRLATLLTPLALALPMAGALLPLSTARAQPARVIPADAAAAKLVLAAPTSTGPQTAALDGRTVGVAPGLRLFGPDNQLLTVTAVAGQTLRVRYKLDLYGQLLTAWVLTEPERKALLQAN</sequence>
<proteinExistence type="predicted"/>
<evidence type="ECO:0000313" key="2">
    <source>
        <dbReference type="Proteomes" id="UP000177515"/>
    </source>
</evidence>
<dbReference type="EMBL" id="CP017754">
    <property type="protein sequence ID" value="AOZ05141.1"/>
    <property type="molecule type" value="Genomic_DNA"/>
</dbReference>
<organism evidence="1 2">
    <name type="scientific">Cupriavidus malaysiensis</name>
    <dbReference type="NCBI Taxonomy" id="367825"/>
    <lineage>
        <taxon>Bacteria</taxon>
        <taxon>Pseudomonadati</taxon>
        <taxon>Pseudomonadota</taxon>
        <taxon>Betaproteobacteria</taxon>
        <taxon>Burkholderiales</taxon>
        <taxon>Burkholderiaceae</taxon>
        <taxon>Cupriavidus</taxon>
    </lineage>
</organism>
<gene>
    <name evidence="1" type="ORF">BKK80_04355</name>
</gene>
<accession>A0ABM6F1H0</accession>
<reference evidence="1 2" key="1">
    <citation type="submission" date="2016-10" db="EMBL/GenBank/DDBJ databases">
        <title>Complete genome sequences of three Cupriavidus strains isolated from various Malaysian environments.</title>
        <authorList>
            <person name="Abdullah A.A.-A."/>
            <person name="Shafie N.A.H."/>
            <person name="Lau N.S."/>
        </authorList>
    </citation>
    <scope>NUCLEOTIDE SEQUENCE [LARGE SCALE GENOMIC DNA]</scope>
    <source>
        <strain evidence="1 2">USMAA1020</strain>
    </source>
</reference>
<evidence type="ECO:0000313" key="1">
    <source>
        <dbReference type="EMBL" id="AOZ05141.1"/>
    </source>
</evidence>
<dbReference type="Proteomes" id="UP000177515">
    <property type="component" value="Chromosome 1"/>
</dbReference>
<keyword evidence="2" id="KW-1185">Reference proteome</keyword>